<feature type="domain" description="CCHC-type" evidence="2">
    <location>
        <begin position="338"/>
        <end position="354"/>
    </location>
</feature>
<feature type="region of interest" description="Disordered" evidence="1">
    <location>
        <begin position="384"/>
        <end position="476"/>
    </location>
</feature>
<keyword evidence="4" id="KW-1185">Reference proteome</keyword>
<evidence type="ECO:0000313" key="4">
    <source>
        <dbReference type="Proteomes" id="UP000466442"/>
    </source>
</evidence>
<evidence type="ECO:0000256" key="1">
    <source>
        <dbReference type="SAM" id="MobiDB-lite"/>
    </source>
</evidence>
<feature type="compositionally biased region" description="Basic residues" evidence="1">
    <location>
        <begin position="439"/>
        <end position="455"/>
    </location>
</feature>
<evidence type="ECO:0000313" key="3">
    <source>
        <dbReference type="EMBL" id="KAF6213112.1"/>
    </source>
</evidence>
<sequence length="503" mass="57103">MQSQCDMDVEKDLQRRIEETVEAALCKHGETAAQEIQQEASRLQRLREIQIRKVILQNFTSQTEYLRAEALEAVVAKHVEYMMEFHKFNDRLSRMHAEAIKQLDKLDMAMMTDAPLETVASLEVGEFDPNVVRQLTVGVAQTGLNLPHPNRAIQANGAFQTNGASHSNGLSQINGDKESSSLDLSATQTDKPLTPSLNIYEPQPEEYDDLNRKFTNLQFDPSKQTIVAFNDEFNSLLRKMEYFEAHHSFKGGADAELYIRNRYLAAISKVFPYLYEQQTSEYAAKERVGLEEIMRRAQIDFNHDYAKCVAEPSTSVGKTKDSAFLFKSRSKSSGLGNRCYVCGTTGHYKNNCPNLDVNPDNSRTCYNCRQVGHLSMKCPFKKTFKSKASREKEKKRMAGLSRDRSRSREHSSKRDKSRDQSCNSQESRSPADLRPMNGRSKHGRRCKGRLLTKRRSTSDRSQTPAPQKKRCDSTRGKPAMAWELCYDEDAISLSSPSLDDSLS</sequence>
<dbReference type="SUPFAM" id="SSF57756">
    <property type="entry name" value="Retrovirus zinc finger-like domains"/>
    <property type="match status" value="1"/>
</dbReference>
<dbReference type="EMBL" id="WIXP02000003">
    <property type="protein sequence ID" value="KAF6213112.1"/>
    <property type="molecule type" value="Genomic_DNA"/>
</dbReference>
<feature type="region of interest" description="Disordered" evidence="1">
    <location>
        <begin position="163"/>
        <end position="196"/>
    </location>
</feature>
<feature type="compositionally biased region" description="Basic and acidic residues" evidence="1">
    <location>
        <begin position="388"/>
        <end position="419"/>
    </location>
</feature>
<dbReference type="InterPro" id="IPR001878">
    <property type="entry name" value="Znf_CCHC"/>
</dbReference>
<dbReference type="OrthoDB" id="3437587at2759"/>
<dbReference type="Gene3D" id="4.10.60.10">
    <property type="entry name" value="Zinc finger, CCHC-type"/>
    <property type="match status" value="2"/>
</dbReference>
<name>A0A6A4JVD9_APOLU</name>
<dbReference type="GO" id="GO:0008270">
    <property type="term" value="F:zinc ion binding"/>
    <property type="evidence" value="ECO:0007669"/>
    <property type="project" value="InterPro"/>
</dbReference>
<organism evidence="3 4">
    <name type="scientific">Apolygus lucorum</name>
    <name type="common">Small green plant bug</name>
    <name type="synonym">Lygocoris lucorum</name>
    <dbReference type="NCBI Taxonomy" id="248454"/>
    <lineage>
        <taxon>Eukaryota</taxon>
        <taxon>Metazoa</taxon>
        <taxon>Ecdysozoa</taxon>
        <taxon>Arthropoda</taxon>
        <taxon>Hexapoda</taxon>
        <taxon>Insecta</taxon>
        <taxon>Pterygota</taxon>
        <taxon>Neoptera</taxon>
        <taxon>Paraneoptera</taxon>
        <taxon>Hemiptera</taxon>
        <taxon>Heteroptera</taxon>
        <taxon>Panheteroptera</taxon>
        <taxon>Cimicomorpha</taxon>
        <taxon>Miridae</taxon>
        <taxon>Mirini</taxon>
        <taxon>Apolygus</taxon>
    </lineage>
</organism>
<evidence type="ECO:0000259" key="2">
    <source>
        <dbReference type="PROSITE" id="PS50158"/>
    </source>
</evidence>
<protein>
    <recommendedName>
        <fullName evidence="2">CCHC-type domain-containing protein</fullName>
    </recommendedName>
</protein>
<dbReference type="AlphaFoldDB" id="A0A6A4JVD9"/>
<dbReference type="GO" id="GO:0003676">
    <property type="term" value="F:nucleic acid binding"/>
    <property type="evidence" value="ECO:0007669"/>
    <property type="project" value="InterPro"/>
</dbReference>
<gene>
    <name evidence="3" type="ORF">GE061_010827</name>
</gene>
<feature type="domain" description="CCHC-type" evidence="2">
    <location>
        <begin position="365"/>
        <end position="379"/>
    </location>
</feature>
<dbReference type="Proteomes" id="UP000466442">
    <property type="component" value="Unassembled WGS sequence"/>
</dbReference>
<dbReference type="PROSITE" id="PS50158">
    <property type="entry name" value="ZF_CCHC"/>
    <property type="match status" value="2"/>
</dbReference>
<proteinExistence type="predicted"/>
<comment type="caution">
    <text evidence="3">The sequence shown here is derived from an EMBL/GenBank/DDBJ whole genome shotgun (WGS) entry which is preliminary data.</text>
</comment>
<reference evidence="3" key="1">
    <citation type="journal article" date="2021" name="Mol. Ecol. Resour.">
        <title>Apolygus lucorum genome provides insights into omnivorousness and mesophyll feeding.</title>
        <authorList>
            <person name="Liu Y."/>
            <person name="Liu H."/>
            <person name="Wang H."/>
            <person name="Huang T."/>
            <person name="Liu B."/>
            <person name="Yang B."/>
            <person name="Yin L."/>
            <person name="Li B."/>
            <person name="Zhang Y."/>
            <person name="Zhang S."/>
            <person name="Jiang F."/>
            <person name="Zhang X."/>
            <person name="Ren Y."/>
            <person name="Wang B."/>
            <person name="Wang S."/>
            <person name="Lu Y."/>
            <person name="Wu K."/>
            <person name="Fan W."/>
            <person name="Wang G."/>
        </authorList>
    </citation>
    <scope>NUCLEOTIDE SEQUENCE</scope>
    <source>
        <strain evidence="3">12Hb</strain>
    </source>
</reference>
<dbReference type="InterPro" id="IPR036875">
    <property type="entry name" value="Znf_CCHC_sf"/>
</dbReference>
<accession>A0A6A4JVD9</accession>
<dbReference type="Pfam" id="PF00098">
    <property type="entry name" value="zf-CCHC"/>
    <property type="match status" value="2"/>
</dbReference>
<feature type="compositionally biased region" description="Polar residues" evidence="1">
    <location>
        <begin position="181"/>
        <end position="196"/>
    </location>
</feature>
<dbReference type="SMART" id="SM00343">
    <property type="entry name" value="ZnF_C2HC"/>
    <property type="match status" value="2"/>
</dbReference>
<feature type="compositionally biased region" description="Polar residues" evidence="1">
    <location>
        <begin position="163"/>
        <end position="174"/>
    </location>
</feature>